<keyword evidence="4" id="KW-1185">Reference proteome</keyword>
<feature type="domain" description="Peptidase M6-like" evidence="2">
    <location>
        <begin position="199"/>
        <end position="239"/>
    </location>
</feature>
<proteinExistence type="predicted"/>
<sequence length="381" mass="42068">MPRLFVAFLLSLSFASAHEHQHFVVANQPDESAPSGGVIPTLNTKGDVYKTEGPNDFEIYGTTVGDKKLIMVYTHFKDLGEPKETTQEIEGKMYGDGRFLDIFHQQSYGKLKLEITHIHGWREMPRPQKENDPVTTEGHRQMFVDIFGLYPEINFFDYDYIVAKLPGRGNFAFGEREDRAIPYRDGFIFHAVNIGSNNPGVLAHEVAHCMGLPDIYTYGNLQPKNPAGPWDLMSSGGGASGFIGWHRHKLGWMDDDRKAYLTEGSHEIELTPLDAEDGVSMVVVPVDQAKGPSKVYVIEIGQPPIPRKGDEPFPAGVLIYSVDATLATGKNPVVVYGRDGLKEGATYLTGHAFENEDAPLKVEVGDALMGGGFEVKVAVTR</sequence>
<dbReference type="Pfam" id="PF05547">
    <property type="entry name" value="Peptidase_M6"/>
    <property type="match status" value="1"/>
</dbReference>
<evidence type="ECO:0000256" key="1">
    <source>
        <dbReference type="SAM" id="SignalP"/>
    </source>
</evidence>
<keyword evidence="1" id="KW-0732">Signal</keyword>
<dbReference type="PANTHER" id="PTHR41775">
    <property type="entry name" value="SECRETED PROTEIN-RELATED"/>
    <property type="match status" value="1"/>
</dbReference>
<accession>A0ABN6H050</accession>
<evidence type="ECO:0000313" key="3">
    <source>
        <dbReference type="EMBL" id="BCX46891.1"/>
    </source>
</evidence>
<organism evidence="3 4">
    <name type="scientific">Haloferula helveola</name>
    <dbReference type="NCBI Taxonomy" id="490095"/>
    <lineage>
        <taxon>Bacteria</taxon>
        <taxon>Pseudomonadati</taxon>
        <taxon>Verrucomicrobiota</taxon>
        <taxon>Verrucomicrobiia</taxon>
        <taxon>Verrucomicrobiales</taxon>
        <taxon>Verrucomicrobiaceae</taxon>
        <taxon>Haloferula</taxon>
    </lineage>
</organism>
<feature type="signal peptide" evidence="1">
    <location>
        <begin position="1"/>
        <end position="17"/>
    </location>
</feature>
<feature type="chain" id="PRO_5046062135" evidence="1">
    <location>
        <begin position="18"/>
        <end position="381"/>
    </location>
</feature>
<dbReference type="PANTHER" id="PTHR41775:SF1">
    <property type="entry name" value="PEPTIDASE M6-LIKE DOMAIN-CONTAINING PROTEIN"/>
    <property type="match status" value="1"/>
</dbReference>
<evidence type="ECO:0000313" key="4">
    <source>
        <dbReference type="Proteomes" id="UP001374893"/>
    </source>
</evidence>
<dbReference type="RefSeq" id="WP_338688811.1">
    <property type="nucleotide sequence ID" value="NZ_AP024702.1"/>
</dbReference>
<dbReference type="EMBL" id="AP024702">
    <property type="protein sequence ID" value="BCX46891.1"/>
    <property type="molecule type" value="Genomic_DNA"/>
</dbReference>
<gene>
    <name evidence="3" type="ORF">HAHE_07990</name>
</gene>
<reference evidence="3 4" key="1">
    <citation type="submission" date="2021-06" db="EMBL/GenBank/DDBJ databases">
        <title>Complete genome of Haloferula helveola possessing various polysaccharide degrading enzymes.</title>
        <authorList>
            <person name="Takami H."/>
            <person name="Huang C."/>
            <person name="Hamasaki K."/>
        </authorList>
    </citation>
    <scope>NUCLEOTIDE SEQUENCE [LARGE SCALE GENOMIC DNA]</scope>
    <source>
        <strain evidence="3 4">CN-1</strain>
    </source>
</reference>
<dbReference type="SUPFAM" id="SSF55486">
    <property type="entry name" value="Metalloproteases ('zincins'), catalytic domain"/>
    <property type="match status" value="1"/>
</dbReference>
<name>A0ABN6H050_9BACT</name>
<dbReference type="Proteomes" id="UP001374893">
    <property type="component" value="Chromosome"/>
</dbReference>
<protein>
    <submittedName>
        <fullName evidence="3">M6 family peptidase</fullName>
    </submittedName>
</protein>
<evidence type="ECO:0000259" key="2">
    <source>
        <dbReference type="Pfam" id="PF05547"/>
    </source>
</evidence>
<dbReference type="InterPro" id="IPR008757">
    <property type="entry name" value="Peptidase_M6-like_domain"/>
</dbReference>